<reference evidence="8 9" key="1">
    <citation type="journal article" date="2014" name="Int. J. Syst. Evol. Microbiol.">
        <title>Complete genome sequence of Corynebacterium casei LMG S-19264T (=DSM 44701T), isolated from a smear-ripened cheese.</title>
        <authorList>
            <consortium name="US DOE Joint Genome Institute (JGI-PGF)"/>
            <person name="Walter F."/>
            <person name="Albersmeier A."/>
            <person name="Kalinowski J."/>
            <person name="Ruckert C."/>
        </authorList>
    </citation>
    <scope>NUCLEOTIDE SEQUENCE [LARGE SCALE GENOMIC DNA]</scope>
    <source>
        <strain evidence="8 9">KCTC 12866</strain>
    </source>
</reference>
<dbReference type="PRINTS" id="PR00069">
    <property type="entry name" value="ALDKETRDTASE"/>
</dbReference>
<evidence type="ECO:0000256" key="4">
    <source>
        <dbReference type="PIRSR" id="PIRSR000097-1"/>
    </source>
</evidence>
<dbReference type="InterPro" id="IPR036812">
    <property type="entry name" value="NAD(P)_OxRdtase_dom_sf"/>
</dbReference>
<evidence type="ECO:0000313" key="8">
    <source>
        <dbReference type="EMBL" id="GHB81699.1"/>
    </source>
</evidence>
<dbReference type="EMBL" id="BMXF01000004">
    <property type="protein sequence ID" value="GHB81699.1"/>
    <property type="molecule type" value="Genomic_DNA"/>
</dbReference>
<comment type="caution">
    <text evidence="8">The sequence shown here is derived from an EMBL/GenBank/DDBJ whole genome shotgun (WGS) entry which is preliminary data.</text>
</comment>
<dbReference type="PIRSF" id="PIRSF000097">
    <property type="entry name" value="AKR"/>
    <property type="match status" value="1"/>
</dbReference>
<dbReference type="PANTHER" id="PTHR43827">
    <property type="entry name" value="2,5-DIKETO-D-GLUCONIC ACID REDUCTASE"/>
    <property type="match status" value="1"/>
</dbReference>
<evidence type="ECO:0000256" key="2">
    <source>
        <dbReference type="ARBA" id="ARBA00022857"/>
    </source>
</evidence>
<dbReference type="Gene3D" id="3.20.20.100">
    <property type="entry name" value="NADP-dependent oxidoreductase domain"/>
    <property type="match status" value="1"/>
</dbReference>
<evidence type="ECO:0000256" key="6">
    <source>
        <dbReference type="PIRSR" id="PIRSR000097-3"/>
    </source>
</evidence>
<gene>
    <name evidence="8" type="primary">yvgN</name>
    <name evidence="8" type="ORF">GCM10007390_40790</name>
</gene>
<evidence type="ECO:0000259" key="7">
    <source>
        <dbReference type="Pfam" id="PF00248"/>
    </source>
</evidence>
<dbReference type="SUPFAM" id="SSF51430">
    <property type="entry name" value="NAD(P)-linked oxidoreductase"/>
    <property type="match status" value="1"/>
</dbReference>
<dbReference type="InterPro" id="IPR023210">
    <property type="entry name" value="NADP_OxRdtase_dom"/>
</dbReference>
<dbReference type="PROSITE" id="PS00063">
    <property type="entry name" value="ALDOKETO_REDUCTASE_3"/>
    <property type="match status" value="1"/>
</dbReference>
<proteinExistence type="inferred from homology"/>
<name>A0A8J3DDZ6_9BACT</name>
<dbReference type="FunFam" id="3.20.20.100:FF:000015">
    <property type="entry name" value="Oxidoreductase, aldo/keto reductase family"/>
    <property type="match status" value="1"/>
</dbReference>
<dbReference type="RefSeq" id="WP_189566673.1">
    <property type="nucleotide sequence ID" value="NZ_BMXF01000004.1"/>
</dbReference>
<dbReference type="InterPro" id="IPR020471">
    <property type="entry name" value="AKR"/>
</dbReference>
<evidence type="ECO:0000313" key="9">
    <source>
        <dbReference type="Proteomes" id="UP000598271"/>
    </source>
</evidence>
<feature type="domain" description="NADP-dependent oxidoreductase" evidence="7">
    <location>
        <begin position="22"/>
        <end position="262"/>
    </location>
</feature>
<organism evidence="8 9">
    <name type="scientific">Persicitalea jodogahamensis</name>
    <dbReference type="NCBI Taxonomy" id="402147"/>
    <lineage>
        <taxon>Bacteria</taxon>
        <taxon>Pseudomonadati</taxon>
        <taxon>Bacteroidota</taxon>
        <taxon>Cytophagia</taxon>
        <taxon>Cytophagales</taxon>
        <taxon>Spirosomataceae</taxon>
        <taxon>Persicitalea</taxon>
    </lineage>
</organism>
<accession>A0A8J3DDZ6</accession>
<evidence type="ECO:0000256" key="3">
    <source>
        <dbReference type="ARBA" id="ARBA00023002"/>
    </source>
</evidence>
<keyword evidence="3" id="KW-0560">Oxidoreductase</keyword>
<feature type="active site" description="Proton donor" evidence="4">
    <location>
        <position position="54"/>
    </location>
</feature>
<evidence type="ECO:0000256" key="1">
    <source>
        <dbReference type="ARBA" id="ARBA00007905"/>
    </source>
</evidence>
<dbReference type="PANTHER" id="PTHR43827:SF3">
    <property type="entry name" value="NADP-DEPENDENT OXIDOREDUCTASE DOMAIN-CONTAINING PROTEIN"/>
    <property type="match status" value="1"/>
</dbReference>
<dbReference type="AlphaFoldDB" id="A0A8J3DDZ6"/>
<dbReference type="PROSITE" id="PS00062">
    <property type="entry name" value="ALDOKETO_REDUCTASE_2"/>
    <property type="match status" value="1"/>
</dbReference>
<dbReference type="PROSITE" id="PS00798">
    <property type="entry name" value="ALDOKETO_REDUCTASE_1"/>
    <property type="match status" value="1"/>
</dbReference>
<keyword evidence="9" id="KW-1185">Reference proteome</keyword>
<comment type="similarity">
    <text evidence="1">Belongs to the aldo/keto reductase family.</text>
</comment>
<dbReference type="GO" id="GO:0016616">
    <property type="term" value="F:oxidoreductase activity, acting on the CH-OH group of donors, NAD or NADP as acceptor"/>
    <property type="evidence" value="ECO:0007669"/>
    <property type="project" value="UniProtKB-ARBA"/>
</dbReference>
<protein>
    <submittedName>
        <fullName evidence="8">Glyoxal reductase</fullName>
    </submittedName>
</protein>
<evidence type="ECO:0000256" key="5">
    <source>
        <dbReference type="PIRSR" id="PIRSR000097-2"/>
    </source>
</evidence>
<dbReference type="Pfam" id="PF00248">
    <property type="entry name" value="Aldo_ket_red"/>
    <property type="match status" value="1"/>
</dbReference>
<dbReference type="InterPro" id="IPR018170">
    <property type="entry name" value="Aldo/ket_reductase_CS"/>
</dbReference>
<feature type="binding site" evidence="5">
    <location>
        <position position="112"/>
    </location>
    <ligand>
        <name>substrate</name>
    </ligand>
</feature>
<sequence>MNQSLEKNIVLNNGIEMPILGLGIYAPGEKNEVRRAVNWAIEAGYRLIDTASVYKNEEEVGQGIKDSGISRDELFITSKVWDDQQGYESTLRAFEQSLERLQTDYLDLYLVHWPVSETRRETWLALEKLYSDKRVRAIGVSNYYESHLDELLGYASVTPAVNQFEQSPFLYLPDLLSYCKEKGIQPEGYAPLVRGLQHKNSVLMAVAENHGKSTYQVLIRWALQHGIVTIPKSTNQERIKANFDVWDFAITDAEMDQLNKLDAGIRVANDPRDY</sequence>
<dbReference type="Proteomes" id="UP000598271">
    <property type="component" value="Unassembled WGS sequence"/>
</dbReference>
<feature type="site" description="Lowers pKa of active site Tyr" evidence="6">
    <location>
        <position position="79"/>
    </location>
</feature>
<keyword evidence="2" id="KW-0521">NADP</keyword>